<dbReference type="PIRSF" id="PIRSF017082">
    <property type="entry name" value="YflP"/>
    <property type="match status" value="1"/>
</dbReference>
<name>A0A0C6P6J1_BORBO</name>
<feature type="signal peptide" evidence="2">
    <location>
        <begin position="1"/>
        <end position="21"/>
    </location>
</feature>
<dbReference type="AlphaFoldDB" id="A0A0C6P6J1"/>
<dbReference type="Proteomes" id="UP000007564">
    <property type="component" value="Chromosome"/>
</dbReference>
<dbReference type="Pfam" id="PF03401">
    <property type="entry name" value="TctC"/>
    <property type="match status" value="1"/>
</dbReference>
<dbReference type="PANTHER" id="PTHR42928">
    <property type="entry name" value="TRICARBOXYLATE-BINDING PROTEIN"/>
    <property type="match status" value="1"/>
</dbReference>
<reference evidence="3 4" key="1">
    <citation type="journal article" date="2012" name="BMC Genomics">
        <title>Comparative genomics of the classical Bordetella subspecies: the evolution and exchange of virulence-associated diversity amongst closely related pathogens.</title>
        <authorList>
            <person name="Park J."/>
            <person name="Zhang Y."/>
            <person name="Buboltz A.M."/>
            <person name="Zhang X."/>
            <person name="Schuster S.C."/>
            <person name="Ahuja U."/>
            <person name="Liu M."/>
            <person name="Miller J.F."/>
            <person name="Sebaihia M."/>
            <person name="Bentley S.D."/>
            <person name="Parkhill J."/>
            <person name="Harvill E.T."/>
        </authorList>
    </citation>
    <scope>NUCLEOTIDE SEQUENCE [LARGE SCALE GENOMIC DNA]</scope>
    <source>
        <strain evidence="3 4">253</strain>
    </source>
</reference>
<dbReference type="HOGENOM" id="CLU_045683_0_0_4"/>
<gene>
    <name evidence="3" type="ORF">BN112_1989</name>
</gene>
<dbReference type="CDD" id="cd07012">
    <property type="entry name" value="PBP2_Bug_TTT"/>
    <property type="match status" value="1"/>
</dbReference>
<evidence type="ECO:0000313" key="3">
    <source>
        <dbReference type="EMBL" id="CCJ53906.1"/>
    </source>
</evidence>
<protein>
    <submittedName>
        <fullName evidence="3">Putative exported protein</fullName>
    </submittedName>
</protein>
<accession>A0A0C6P6J1</accession>
<organism evidence="3 4">
    <name type="scientific">Bordetella bronchiseptica 253</name>
    <dbReference type="NCBI Taxonomy" id="568707"/>
    <lineage>
        <taxon>Bacteria</taxon>
        <taxon>Pseudomonadati</taxon>
        <taxon>Pseudomonadota</taxon>
        <taxon>Betaproteobacteria</taxon>
        <taxon>Burkholderiales</taxon>
        <taxon>Alcaligenaceae</taxon>
        <taxon>Bordetella</taxon>
    </lineage>
</organism>
<comment type="similarity">
    <text evidence="1">Belongs to the UPF0065 (bug) family.</text>
</comment>
<dbReference type="Gene3D" id="3.40.190.10">
    <property type="entry name" value="Periplasmic binding protein-like II"/>
    <property type="match status" value="1"/>
</dbReference>
<dbReference type="RefSeq" id="WP_003809644.1">
    <property type="nucleotide sequence ID" value="NC_019382.1"/>
</dbReference>
<proteinExistence type="inferred from homology"/>
<dbReference type="OrthoDB" id="8678477at2"/>
<evidence type="ECO:0000256" key="2">
    <source>
        <dbReference type="SAM" id="SignalP"/>
    </source>
</evidence>
<feature type="chain" id="PRO_5002200490" evidence="2">
    <location>
        <begin position="22"/>
        <end position="322"/>
    </location>
</feature>
<dbReference type="EMBL" id="HE965806">
    <property type="protein sequence ID" value="CCJ53906.1"/>
    <property type="molecule type" value="Genomic_DNA"/>
</dbReference>
<keyword evidence="2" id="KW-0732">Signal</keyword>
<evidence type="ECO:0000313" key="4">
    <source>
        <dbReference type="Proteomes" id="UP000007564"/>
    </source>
</evidence>
<dbReference type="PANTHER" id="PTHR42928:SF5">
    <property type="entry name" value="BLR1237 PROTEIN"/>
    <property type="match status" value="1"/>
</dbReference>
<evidence type="ECO:0000256" key="1">
    <source>
        <dbReference type="ARBA" id="ARBA00006987"/>
    </source>
</evidence>
<dbReference type="KEGG" id="bbh:BN112_1989"/>
<dbReference type="Gene3D" id="3.40.190.150">
    <property type="entry name" value="Bordetella uptake gene, domain 1"/>
    <property type="match status" value="1"/>
</dbReference>
<dbReference type="InterPro" id="IPR005064">
    <property type="entry name" value="BUG"/>
</dbReference>
<dbReference type="SUPFAM" id="SSF53850">
    <property type="entry name" value="Periplasmic binding protein-like II"/>
    <property type="match status" value="1"/>
</dbReference>
<sequence length="322" mass="33852">MTKLVKRALIALMFLGGPAMAQPAYPTKPVRLIVPFTAGGSTDILARLLAKGLEEKWGKPVVVENRPGGSTVIGGAAVANAPADGYMLMLGSDTTYAINPHTMAKMPFDPLKDLSPVTRIASAPNWIVVAENSPFKTFDDLVAKAKAPGNGVNVSVNSPNGYAHLALNAWIRKNGLNVSIIPYAGASRAVPDLMGGNLDGVVDVVGGTIGFTKDGKLRPLTILQSQPSPVLGGTLPFAGDAVRDLNVTTSFVLFTTGGTPPATLERIHEGVTQVMNQPAMKSRMDELALELVLSTPAETAEFTKAENARFKEIVANANLAKQ</sequence>
<dbReference type="InterPro" id="IPR042100">
    <property type="entry name" value="Bug_dom1"/>
</dbReference>